<dbReference type="GO" id="GO:0030154">
    <property type="term" value="P:cell differentiation"/>
    <property type="evidence" value="ECO:0007669"/>
    <property type="project" value="UniProtKB-ARBA"/>
</dbReference>
<dbReference type="PANTHER" id="PTHR22948:SF76">
    <property type="entry name" value="FI20010P1-RELATED"/>
    <property type="match status" value="1"/>
</dbReference>
<keyword evidence="4" id="KW-0744">Spermatogenesis</keyword>
<sequence>MTDQAKVKETVKKTIRGLVVSAPLGLTPHEVELDYASFVGRPLPYRQLGYNTCQDFLQDIPDTVRPQWERGQLIVRVVGGGDSIRRIQSLVSRQKVDVVKCLKKRRGAARAGARIQHVQRDGYSYSPWRPGMPGGVAGQTRSSLPGIAFNSRPQPRGPPAVTPAVPAYVRNQIKTLLIAHPSGVLNSEFDRLFEEKFGHTICCTKLGFESLGHMCQMLSDFVSLEKVTRGEFRIFEKSHYKNRSPEVNNVKQIRQENNVSSIPESRKLPLATNSVEQKQPNKFQQNVVPNGPIHNPTKTQRSPPPQNAGFANSTMQSERQTKRQAPDTRPKIPSNSSVSPPGNSNDMNAIGSAEACKLTSDLFETKFLLEIRQVLEQHPEGLWASYLPDEYKKLYKKALPMMSLGYYSVTELMANMPEVVVIEREQKQGDWKLYDVRTYKPKTVAESTKPTPTPQSLKTSQPDPSHGFRDLKEKVRHLLEKHTEGVLLKNMAFYYQREFGETFPIKELGFRDVESLIMMMPEIAKVVYKGYGRLVVVLVEETSMKQKGSFPADAVAWGFSYNYCEYPPVREYIEVYVATVFTPHRISIQLKEKRRNDALDNLMDDLESIYAYPEGNKYEFPESMVAVGQVCCALYLSDNNWHRGLITGIPNVDFIEVLYVDYGTVANVTRSSLRLLKSCFLRLPIQAYNGRLAYIAPVEDKWTKESRDLLLSLTAGKPLIAMITEIQNDQLYLLLSDTSTEEDVHINDALVEAGLARFARPEGELNESLPPLLTEDEMPEPDMDLLTLNDVVATETDADTQQQDADTQHHDADTQYQDANRQHQDAERQLQEEVPSAPEEEAEADLPSEESGSSSMPHLETSDDVPWLIKRIDFDDGNQAHLINHDNEACLCVAEVAFLMCGRDESEPEEILIQQVSMLGVEIPLLTAIEKESPRLFEEMRRCELLDRSEESPDLVAMIPFTDALLLLSACDKVSMEVVQQLQEKAEMLGVFGDMFGYDIGDTAGDDLDLMLDPEELKTILEALQFRRKRILDAMMKNTDANYVDELSYIEAKMEEISRRHREAS</sequence>
<dbReference type="OMA" id="FWEEDIL"/>
<proteinExistence type="predicted"/>
<feature type="compositionally biased region" description="Acidic residues" evidence="5">
    <location>
        <begin position="838"/>
        <end position="848"/>
    </location>
</feature>
<keyword evidence="3" id="KW-0677">Repeat</keyword>
<dbReference type="InterPro" id="IPR041966">
    <property type="entry name" value="LOTUS-like"/>
</dbReference>
<feature type="compositionally biased region" description="Polar residues" evidence="5">
    <location>
        <begin position="445"/>
        <end position="463"/>
    </location>
</feature>
<dbReference type="InterPro" id="IPR035437">
    <property type="entry name" value="SNase_OB-fold_sf"/>
</dbReference>
<keyword evidence="2" id="KW-0963">Cytoplasm</keyword>
<dbReference type="Pfam" id="PF12872">
    <property type="entry name" value="OST-HTH"/>
    <property type="match status" value="4"/>
</dbReference>
<dbReference type="Gene3D" id="2.40.50.90">
    <property type="match status" value="1"/>
</dbReference>
<reference evidence="8" key="1">
    <citation type="submission" date="2022-11" db="UniProtKB">
        <authorList>
            <consortium name="EnsemblMetazoa"/>
        </authorList>
    </citation>
    <scope>IDENTIFICATION</scope>
</reference>
<feature type="region of interest" description="Disordered" evidence="5">
    <location>
        <begin position="254"/>
        <end position="349"/>
    </location>
</feature>
<dbReference type="InterPro" id="IPR025605">
    <property type="entry name" value="OST-HTH/LOTUS_dom"/>
</dbReference>
<dbReference type="SUPFAM" id="SSF63748">
    <property type="entry name" value="Tudor/PWWP/MBT"/>
    <property type="match status" value="1"/>
</dbReference>
<feature type="compositionally biased region" description="Polar residues" evidence="5">
    <location>
        <begin position="254"/>
        <end position="263"/>
    </location>
</feature>
<comment type="subcellular location">
    <subcellularLocation>
        <location evidence="1">Cytoplasm</location>
    </subcellularLocation>
</comment>
<dbReference type="OrthoDB" id="10052065at2759"/>
<feature type="region of interest" description="Disordered" evidence="5">
    <location>
        <begin position="818"/>
        <end position="861"/>
    </location>
</feature>
<dbReference type="GO" id="GO:0007283">
    <property type="term" value="P:spermatogenesis"/>
    <property type="evidence" value="ECO:0007669"/>
    <property type="project" value="UniProtKB-KW"/>
</dbReference>
<dbReference type="PROSITE" id="PS50304">
    <property type="entry name" value="TUDOR"/>
    <property type="match status" value="1"/>
</dbReference>
<feature type="compositionally biased region" description="Basic and acidic residues" evidence="5">
    <location>
        <begin position="820"/>
        <end position="831"/>
    </location>
</feature>
<evidence type="ECO:0008006" key="10">
    <source>
        <dbReference type="Google" id="ProtNLM"/>
    </source>
</evidence>
<feature type="compositionally biased region" description="Polar residues" evidence="5">
    <location>
        <begin position="309"/>
        <end position="318"/>
    </location>
</feature>
<feature type="domain" description="HTH OST-type" evidence="7">
    <location>
        <begin position="467"/>
        <end position="540"/>
    </location>
</feature>
<evidence type="ECO:0000256" key="1">
    <source>
        <dbReference type="ARBA" id="ARBA00004496"/>
    </source>
</evidence>
<dbReference type="GeneID" id="119734388"/>
<name>A0A914AJT3_PATMI</name>
<keyword evidence="4" id="KW-0221">Differentiation</keyword>
<evidence type="ECO:0000313" key="9">
    <source>
        <dbReference type="Proteomes" id="UP000887568"/>
    </source>
</evidence>
<dbReference type="Pfam" id="PF00567">
    <property type="entry name" value="TUDOR"/>
    <property type="match status" value="1"/>
</dbReference>
<dbReference type="InterPro" id="IPR002999">
    <property type="entry name" value="Tudor"/>
</dbReference>
<dbReference type="Proteomes" id="UP000887568">
    <property type="component" value="Unplaced"/>
</dbReference>
<accession>A0A914AJT3</accession>
<dbReference type="EnsemblMetazoa" id="XM_038207883.1">
    <property type="protein sequence ID" value="XP_038063811.1"/>
    <property type="gene ID" value="LOC119734388"/>
</dbReference>
<dbReference type="CDD" id="cd09972">
    <property type="entry name" value="LOTUS_TDRD_OSKAR"/>
    <property type="match status" value="1"/>
</dbReference>
<dbReference type="InterPro" id="IPR050621">
    <property type="entry name" value="Tudor_domain_containing"/>
</dbReference>
<evidence type="ECO:0000259" key="7">
    <source>
        <dbReference type="PROSITE" id="PS51644"/>
    </source>
</evidence>
<dbReference type="PROSITE" id="PS51644">
    <property type="entry name" value="HTH_OST"/>
    <property type="match status" value="4"/>
</dbReference>
<dbReference type="CDD" id="cd08824">
    <property type="entry name" value="LOTUS"/>
    <property type="match status" value="1"/>
</dbReference>
<feature type="domain" description="Tudor" evidence="6">
    <location>
        <begin position="624"/>
        <end position="683"/>
    </location>
</feature>
<evidence type="ECO:0000259" key="6">
    <source>
        <dbReference type="PROSITE" id="PS50304"/>
    </source>
</evidence>
<evidence type="ECO:0000256" key="5">
    <source>
        <dbReference type="SAM" id="MobiDB-lite"/>
    </source>
</evidence>
<dbReference type="Gene3D" id="3.30.420.610">
    <property type="entry name" value="LOTUS domain-like"/>
    <property type="match status" value="4"/>
</dbReference>
<evidence type="ECO:0000256" key="3">
    <source>
        <dbReference type="ARBA" id="ARBA00022737"/>
    </source>
</evidence>
<dbReference type="Gene3D" id="2.30.30.140">
    <property type="match status" value="1"/>
</dbReference>
<protein>
    <recommendedName>
        <fullName evidence="10">Tudor domain-containing protein 5</fullName>
    </recommendedName>
</protein>
<evidence type="ECO:0000256" key="2">
    <source>
        <dbReference type="ARBA" id="ARBA00022490"/>
    </source>
</evidence>
<evidence type="ECO:0000313" key="8">
    <source>
        <dbReference type="EnsemblMetazoa" id="XP_038063811.1"/>
    </source>
</evidence>
<feature type="region of interest" description="Disordered" evidence="5">
    <location>
        <begin position="444"/>
        <end position="468"/>
    </location>
</feature>
<dbReference type="PANTHER" id="PTHR22948">
    <property type="entry name" value="TUDOR DOMAIN CONTAINING PROTEIN"/>
    <property type="match status" value="1"/>
</dbReference>
<feature type="compositionally biased region" description="Polar residues" evidence="5">
    <location>
        <begin position="271"/>
        <end position="288"/>
    </location>
</feature>
<evidence type="ECO:0000256" key="4">
    <source>
        <dbReference type="ARBA" id="ARBA00022871"/>
    </source>
</evidence>
<feature type="domain" description="HTH OST-type" evidence="7">
    <location>
        <begin position="7"/>
        <end position="79"/>
    </location>
</feature>
<dbReference type="AlphaFoldDB" id="A0A914AJT3"/>
<feature type="compositionally biased region" description="Basic and acidic residues" evidence="5">
    <location>
        <begin position="319"/>
        <end position="330"/>
    </location>
</feature>
<keyword evidence="9" id="KW-1185">Reference proteome</keyword>
<dbReference type="RefSeq" id="XP_038063811.1">
    <property type="nucleotide sequence ID" value="XM_038207883.1"/>
</dbReference>
<dbReference type="SMART" id="SM00333">
    <property type="entry name" value="TUDOR"/>
    <property type="match status" value="1"/>
</dbReference>
<feature type="compositionally biased region" description="Low complexity" evidence="5">
    <location>
        <begin position="333"/>
        <end position="345"/>
    </location>
</feature>
<feature type="domain" description="HTH OST-type" evidence="7">
    <location>
        <begin position="165"/>
        <end position="238"/>
    </location>
</feature>
<organism evidence="8 9">
    <name type="scientific">Patiria miniata</name>
    <name type="common">Bat star</name>
    <name type="synonym">Asterina miniata</name>
    <dbReference type="NCBI Taxonomy" id="46514"/>
    <lineage>
        <taxon>Eukaryota</taxon>
        <taxon>Metazoa</taxon>
        <taxon>Echinodermata</taxon>
        <taxon>Eleutherozoa</taxon>
        <taxon>Asterozoa</taxon>
        <taxon>Asteroidea</taxon>
        <taxon>Valvatacea</taxon>
        <taxon>Valvatida</taxon>
        <taxon>Asterinidae</taxon>
        <taxon>Patiria</taxon>
    </lineage>
</organism>
<feature type="domain" description="HTH OST-type" evidence="7">
    <location>
        <begin position="363"/>
        <end position="437"/>
    </location>
</feature>
<dbReference type="GO" id="GO:0005737">
    <property type="term" value="C:cytoplasm"/>
    <property type="evidence" value="ECO:0007669"/>
    <property type="project" value="UniProtKB-SubCell"/>
</dbReference>